<dbReference type="Gene3D" id="3.60.10.10">
    <property type="entry name" value="Endonuclease/exonuclease/phosphatase"/>
    <property type="match status" value="1"/>
</dbReference>
<dbReference type="AlphaFoldDB" id="A0A2D4LC04"/>
<dbReference type="EMBL" id="IACM01003768">
    <property type="protein sequence ID" value="LAB18428.1"/>
    <property type="molecule type" value="Transcribed_RNA"/>
</dbReference>
<evidence type="ECO:0008006" key="2">
    <source>
        <dbReference type="Google" id="ProtNLM"/>
    </source>
</evidence>
<accession>A0A2D4LC04</accession>
<proteinExistence type="predicted"/>
<reference evidence="1" key="1">
    <citation type="submission" date="2017-07" db="EMBL/GenBank/DDBJ databases">
        <authorList>
            <person name="Mikheyev A."/>
            <person name="Grau M."/>
        </authorList>
    </citation>
    <scope>NUCLEOTIDE SEQUENCE</scope>
    <source>
        <tissue evidence="1">Venom_gland</tissue>
    </source>
</reference>
<protein>
    <recommendedName>
        <fullName evidence="2">Endonuclease/exonuclease/phosphatase domain-containing protein</fullName>
    </recommendedName>
</protein>
<reference evidence="1" key="2">
    <citation type="submission" date="2017-11" db="EMBL/GenBank/DDBJ databases">
        <title>Coralsnake Venomics: Analyses of Venom Gland Transcriptomes and Proteomes of Six Brazilian Taxa.</title>
        <authorList>
            <person name="Aird S.D."/>
            <person name="Jorge da Silva N."/>
            <person name="Qiu L."/>
            <person name="Villar-Briones A."/>
            <person name="Aparecida-Saddi V."/>
            <person name="Campos-Telles M.P."/>
            <person name="Grau M."/>
            <person name="Mikheyev A.S."/>
        </authorList>
    </citation>
    <scope>NUCLEOTIDE SEQUENCE</scope>
    <source>
        <tissue evidence="1">Venom_gland</tissue>
    </source>
</reference>
<organism evidence="1">
    <name type="scientific">Micrurus spixii</name>
    <name type="common">Amazon coral snake</name>
    <dbReference type="NCBI Taxonomy" id="129469"/>
    <lineage>
        <taxon>Eukaryota</taxon>
        <taxon>Metazoa</taxon>
        <taxon>Chordata</taxon>
        <taxon>Craniata</taxon>
        <taxon>Vertebrata</taxon>
        <taxon>Euteleostomi</taxon>
        <taxon>Lepidosauria</taxon>
        <taxon>Squamata</taxon>
        <taxon>Bifurcata</taxon>
        <taxon>Unidentata</taxon>
        <taxon>Episquamata</taxon>
        <taxon>Toxicofera</taxon>
        <taxon>Serpentes</taxon>
        <taxon>Colubroidea</taxon>
        <taxon>Elapidae</taxon>
        <taxon>Elapinae</taxon>
        <taxon>Micrurus</taxon>
    </lineage>
</organism>
<sequence>MKIFYQMIDELGLWREMNPDKKQYTYYSTPHKSWSQLDMIWTYVEIEQNIKEVEIEINTWVDHNPIKISWKGLKKRKWMLNQEILKEKECFKMMEQELEHFLKRK</sequence>
<dbReference type="SUPFAM" id="SSF56219">
    <property type="entry name" value="DNase I-like"/>
    <property type="match status" value="1"/>
</dbReference>
<evidence type="ECO:0000313" key="1">
    <source>
        <dbReference type="EMBL" id="LAB18428.1"/>
    </source>
</evidence>
<dbReference type="InterPro" id="IPR036691">
    <property type="entry name" value="Endo/exonu/phosph_ase_sf"/>
</dbReference>
<name>A0A2D4LC04_9SAUR</name>